<dbReference type="PROSITE" id="PS00028">
    <property type="entry name" value="ZINC_FINGER_C2H2_1"/>
    <property type="match status" value="4"/>
</dbReference>
<dbReference type="PANTHER" id="PTHR24393:SF136">
    <property type="entry name" value="LD28458P-RELATED"/>
    <property type="match status" value="1"/>
</dbReference>
<evidence type="ECO:0000313" key="10">
    <source>
        <dbReference type="Proteomes" id="UP001497525"/>
    </source>
</evidence>
<feature type="region of interest" description="Disordered" evidence="7">
    <location>
        <begin position="719"/>
        <end position="756"/>
    </location>
</feature>
<evidence type="ECO:0000259" key="8">
    <source>
        <dbReference type="PROSITE" id="PS50157"/>
    </source>
</evidence>
<organism evidence="9 10">
    <name type="scientific">Calicophoron daubneyi</name>
    <name type="common">Rumen fluke</name>
    <name type="synonym">Paramphistomum daubneyi</name>
    <dbReference type="NCBI Taxonomy" id="300641"/>
    <lineage>
        <taxon>Eukaryota</taxon>
        <taxon>Metazoa</taxon>
        <taxon>Spiralia</taxon>
        <taxon>Lophotrochozoa</taxon>
        <taxon>Platyhelminthes</taxon>
        <taxon>Trematoda</taxon>
        <taxon>Digenea</taxon>
        <taxon>Plagiorchiida</taxon>
        <taxon>Pronocephalata</taxon>
        <taxon>Paramphistomoidea</taxon>
        <taxon>Paramphistomidae</taxon>
        <taxon>Calicophoron</taxon>
    </lineage>
</organism>
<dbReference type="FunFam" id="3.30.160.60:FF:000100">
    <property type="entry name" value="Zinc finger 45-like"/>
    <property type="match status" value="1"/>
</dbReference>
<feature type="domain" description="C2H2-type" evidence="8">
    <location>
        <begin position="896"/>
        <end position="924"/>
    </location>
</feature>
<dbReference type="InterPro" id="IPR036236">
    <property type="entry name" value="Znf_C2H2_sf"/>
</dbReference>
<dbReference type="FunFam" id="3.30.160.60:FF:001818">
    <property type="entry name" value="GDNF-inducible zinc finger protein 1 isoform X1"/>
    <property type="match status" value="1"/>
</dbReference>
<dbReference type="InterPro" id="IPR013087">
    <property type="entry name" value="Znf_C2H2_type"/>
</dbReference>
<evidence type="ECO:0000256" key="1">
    <source>
        <dbReference type="ARBA" id="ARBA00022723"/>
    </source>
</evidence>
<feature type="domain" description="C2H2-type" evidence="8">
    <location>
        <begin position="868"/>
        <end position="895"/>
    </location>
</feature>
<dbReference type="EMBL" id="CAXLJL010000834">
    <property type="protein sequence ID" value="CAL5141294.1"/>
    <property type="molecule type" value="Genomic_DNA"/>
</dbReference>
<dbReference type="Pfam" id="PF00096">
    <property type="entry name" value="zf-C2H2"/>
    <property type="match status" value="5"/>
</dbReference>
<evidence type="ECO:0000256" key="5">
    <source>
        <dbReference type="ARBA" id="ARBA00023242"/>
    </source>
</evidence>
<sequence>MSFCAHNAGPHSADSHYLRKSNELKVPLDGNTADEFGGLPHALGAFDVFWRTNDCARCVETLNVCAVFCKLDIFVYNCGSPTDSSIPEQISDFERAQKRVEEWTVNDLRFSSSNWTNMPNPLNLCPTISVVPFEKLVADNMLRLGCAQTRPVKDIESLIPCRQKWLSPTVFKLSTKIPAIVPQTELLKCFDECGDRTADHLALWADNGQSCIRTLSTGTVEKLRIERNENDADLRLLELISVPLYLQSDLTCFPKSRSVVVLFMGSMPTKNYELPMKCVARTARAHPDQQCEGSESLASPLICESRSSAEEYLTKAPVLDLCRTSGSNIFPGSELKLCFTSTSYSTNSCKTPAPSLHCPQSTVPNCGKVSTHFNVPRGTNTSDHYLFIGEQISARTLVGTDSVPQYIRKTREEEEETEKGCSYLIGLNDRLKRRNFQRKAQKLFTCPVCRKSFRIEAGLKQHMHIHSTFKPYVCANCSKAYTQYSNLCRHTRLQPECRRRSHNHFQSSTTMITDLHGSVSHEVLDGMASREIARTVTFTDTGIVSEKVSWYAKTEANRTDSYSSLEALDLTLPKSRSAQSSQTTPQDSTSGLSRTVFASVTPNCIPPTNCFPSDLLGPPFRPGQIPIPSLFLRALINLTSNGFSTHRAPANKVDGPSYSPHPTPCHAETISDTFSPPSVEPISLVYKIPGLSVSPVPWQKTSAFSHPWTNQKLLSFRGLDTNNRFPPKHRENLNEKQRGRKRYEIQGPCSDNQLSRSLPSLKTEENAGQHMSGTFSCNDLQPGCSYKPDISMDAVSDTTLSSSGDRSGMSDSSILAETAKSTILNTGELKCMSRLPPFTYRLQCTGEKLDEVGEVHHRHSEINVICRYQCPFCVKSFPRSANLNRHLRTHTGEQPYRCEYCQRGFSISSNMQRHIRNIHQRERPFVCAVCSRAFAQRTNLDRHMRHHFTMGSNPVTTVPMRQDNKFAPVHSPKIEHFNQSSSARNNLFEKHDNQKPDELVTVDSVRSNQ</sequence>
<dbReference type="PROSITE" id="PS50157">
    <property type="entry name" value="ZINC_FINGER_C2H2_2"/>
    <property type="match status" value="5"/>
</dbReference>
<feature type="domain" description="C2H2-type" evidence="8">
    <location>
        <begin position="472"/>
        <end position="499"/>
    </location>
</feature>
<keyword evidence="4" id="KW-0862">Zinc</keyword>
<dbReference type="FunFam" id="3.30.160.60:FF:000446">
    <property type="entry name" value="Zinc finger protein"/>
    <property type="match status" value="1"/>
</dbReference>
<accession>A0AAV2U0I7</accession>
<dbReference type="Proteomes" id="UP001497525">
    <property type="component" value="Unassembled WGS sequence"/>
</dbReference>
<evidence type="ECO:0000256" key="3">
    <source>
        <dbReference type="ARBA" id="ARBA00022771"/>
    </source>
</evidence>
<feature type="domain" description="C2H2-type" evidence="8">
    <location>
        <begin position="925"/>
        <end position="947"/>
    </location>
</feature>
<dbReference type="SMART" id="SM00355">
    <property type="entry name" value="ZnF_C2H2"/>
    <property type="match status" value="5"/>
</dbReference>
<feature type="compositionally biased region" description="Low complexity" evidence="7">
    <location>
        <begin position="577"/>
        <end position="590"/>
    </location>
</feature>
<feature type="region of interest" description="Disordered" evidence="7">
    <location>
        <begin position="573"/>
        <end position="592"/>
    </location>
</feature>
<comment type="caution">
    <text evidence="9">The sequence shown here is derived from an EMBL/GenBank/DDBJ whole genome shotgun (WGS) entry which is preliminary data.</text>
</comment>
<proteinExistence type="predicted"/>
<dbReference type="GO" id="GO:0005634">
    <property type="term" value="C:nucleus"/>
    <property type="evidence" value="ECO:0007669"/>
    <property type="project" value="TreeGrafter"/>
</dbReference>
<dbReference type="SUPFAM" id="SSF57667">
    <property type="entry name" value="beta-beta-alpha zinc fingers"/>
    <property type="match status" value="3"/>
</dbReference>
<evidence type="ECO:0000256" key="2">
    <source>
        <dbReference type="ARBA" id="ARBA00022737"/>
    </source>
</evidence>
<dbReference type="AlphaFoldDB" id="A0AAV2U0I7"/>
<dbReference type="GO" id="GO:0008270">
    <property type="term" value="F:zinc ion binding"/>
    <property type="evidence" value="ECO:0007669"/>
    <property type="project" value="UniProtKB-KW"/>
</dbReference>
<keyword evidence="2" id="KW-0677">Repeat</keyword>
<gene>
    <name evidence="9" type="ORF">CDAUBV1_LOCUS16549</name>
</gene>
<keyword evidence="5" id="KW-0539">Nucleus</keyword>
<dbReference type="Gene3D" id="3.30.160.60">
    <property type="entry name" value="Classic Zinc Finger"/>
    <property type="match status" value="5"/>
</dbReference>
<dbReference type="PANTHER" id="PTHR24393">
    <property type="entry name" value="ZINC FINGER PROTEIN"/>
    <property type="match status" value="1"/>
</dbReference>
<dbReference type="GO" id="GO:0001228">
    <property type="term" value="F:DNA-binding transcription activator activity, RNA polymerase II-specific"/>
    <property type="evidence" value="ECO:0007669"/>
    <property type="project" value="TreeGrafter"/>
</dbReference>
<keyword evidence="3 6" id="KW-0863">Zinc-finger</keyword>
<protein>
    <recommendedName>
        <fullName evidence="8">C2H2-type domain-containing protein</fullName>
    </recommendedName>
</protein>
<evidence type="ECO:0000313" key="9">
    <source>
        <dbReference type="EMBL" id="CAL5141294.1"/>
    </source>
</evidence>
<dbReference type="GO" id="GO:0000978">
    <property type="term" value="F:RNA polymerase II cis-regulatory region sequence-specific DNA binding"/>
    <property type="evidence" value="ECO:0007669"/>
    <property type="project" value="TreeGrafter"/>
</dbReference>
<dbReference type="FunFam" id="3.30.160.60:FF:000303">
    <property type="entry name" value="Zinc finger protein 41"/>
    <property type="match status" value="1"/>
</dbReference>
<evidence type="ECO:0000256" key="6">
    <source>
        <dbReference type="PROSITE-ProRule" id="PRU00042"/>
    </source>
</evidence>
<reference evidence="9" key="1">
    <citation type="submission" date="2024-06" db="EMBL/GenBank/DDBJ databases">
        <authorList>
            <person name="Liu X."/>
            <person name="Lenzi L."/>
            <person name="Haldenby T S."/>
            <person name="Uol C."/>
        </authorList>
    </citation>
    <scope>NUCLEOTIDE SEQUENCE</scope>
</reference>
<feature type="domain" description="C2H2-type" evidence="8">
    <location>
        <begin position="444"/>
        <end position="471"/>
    </location>
</feature>
<keyword evidence="1" id="KW-0479">Metal-binding</keyword>
<feature type="compositionally biased region" description="Basic and acidic residues" evidence="7">
    <location>
        <begin position="728"/>
        <end position="737"/>
    </location>
</feature>
<evidence type="ECO:0000256" key="7">
    <source>
        <dbReference type="SAM" id="MobiDB-lite"/>
    </source>
</evidence>
<evidence type="ECO:0000256" key="4">
    <source>
        <dbReference type="ARBA" id="ARBA00022833"/>
    </source>
</evidence>
<name>A0AAV2U0I7_CALDB</name>